<dbReference type="Pfam" id="PF06985">
    <property type="entry name" value="HET"/>
    <property type="match status" value="1"/>
</dbReference>
<dbReference type="Proteomes" id="UP001305779">
    <property type="component" value="Unassembled WGS sequence"/>
</dbReference>
<accession>A0ABR0DZ59</accession>
<evidence type="ECO:0000313" key="3">
    <source>
        <dbReference type="Proteomes" id="UP001305779"/>
    </source>
</evidence>
<dbReference type="EMBL" id="JAXOVC010000014">
    <property type="protein sequence ID" value="KAK4494457.1"/>
    <property type="molecule type" value="Genomic_DNA"/>
</dbReference>
<comment type="caution">
    <text evidence="2">The sequence shown here is derived from an EMBL/GenBank/DDBJ whole genome shotgun (WGS) entry which is preliminary data.</text>
</comment>
<sequence length="754" mass="84942">MPEEFKVWVPEAATRQILQTRVAEPRPHLPSSKQSPTYKLVLTTEWTSLFRTLMEPLYSTLPPGGIRLVKWLHIDKEDQLRCSLVTANLDSSIYIALSYTWSHPENSLWAISGRNNHALQLERKLVVNDQHIVMVGGNLYSALTSAHISGYFEGEGRRDNALWIDKICVNQSNTEDRNTQINQMDTIYTKARWVSIWFGEEDSSTPRVTDMIKRISESAFVEGAKERRYREYPSVHETLQDDPSAATELQRLGLEDVTMEDWSLLIAFYQRRWFTRVWTVQESALSTGNWCLWGSYKFDWPSICKTAEFLVERSIGLEVRIELGKRPGHAPMNFQVLATAQAGLLASEDGKDLRFDNWLALWHHAGAESMNGPLVLDFLLQTTSIHCAEDDRDRIFGLLGIVKQICGQLRLDLPKIAADYTRTTARVFRSTTTTILLGSGSLGTLVRRMCPRAQKLAGLPSWVCDYTATAETESFLSWQDSEGVSPRQPPFSASASTKLGFSIQGKRLQTNCWRYSTVVSVGQRYLEEQGEILFEHDASLVLAKMEQGATAGESIRGLCQVFEALFLALYGTEMPNVEIQLYNYTLAYCCNLRLDAYSNDIPFAETLAAKAPQLKHVLCSDTQGWMPTLAAIEEHFEKFVHRHPDSKDRKAAASTVVVEGGSAFPTTVSVLQDKRRLFLLAQGQFGIGHQDIEVGDRICIVPDGLRMSVILREAEGRHGDCQLIGEAFVDGIMYGEALGLMGERGETWEKVWIV</sequence>
<evidence type="ECO:0000313" key="2">
    <source>
        <dbReference type="EMBL" id="KAK4494457.1"/>
    </source>
</evidence>
<gene>
    <name evidence="2" type="ORF">PRZ48_014755</name>
</gene>
<keyword evidence="3" id="KW-1185">Reference proteome</keyword>
<name>A0ABR0DZ59_ZASCE</name>
<feature type="domain" description="Heterokaryon incompatibility" evidence="1">
    <location>
        <begin position="94"/>
        <end position="282"/>
    </location>
</feature>
<proteinExistence type="predicted"/>
<evidence type="ECO:0000259" key="1">
    <source>
        <dbReference type="Pfam" id="PF06985"/>
    </source>
</evidence>
<dbReference type="PANTHER" id="PTHR24148">
    <property type="entry name" value="ANKYRIN REPEAT DOMAIN-CONTAINING PROTEIN 39 HOMOLOG-RELATED"/>
    <property type="match status" value="1"/>
</dbReference>
<dbReference type="InterPro" id="IPR010730">
    <property type="entry name" value="HET"/>
</dbReference>
<protein>
    <recommendedName>
        <fullName evidence="1">Heterokaryon incompatibility domain-containing protein</fullName>
    </recommendedName>
</protein>
<organism evidence="2 3">
    <name type="scientific">Zasmidium cellare</name>
    <name type="common">Wine cellar mold</name>
    <name type="synonym">Racodium cellare</name>
    <dbReference type="NCBI Taxonomy" id="395010"/>
    <lineage>
        <taxon>Eukaryota</taxon>
        <taxon>Fungi</taxon>
        <taxon>Dikarya</taxon>
        <taxon>Ascomycota</taxon>
        <taxon>Pezizomycotina</taxon>
        <taxon>Dothideomycetes</taxon>
        <taxon>Dothideomycetidae</taxon>
        <taxon>Mycosphaerellales</taxon>
        <taxon>Mycosphaerellaceae</taxon>
        <taxon>Zasmidium</taxon>
    </lineage>
</organism>
<dbReference type="InterPro" id="IPR052895">
    <property type="entry name" value="HetReg/Transcr_Mod"/>
</dbReference>
<reference evidence="2 3" key="1">
    <citation type="journal article" date="2023" name="G3 (Bethesda)">
        <title>A chromosome-level genome assembly of Zasmidium syzygii isolated from banana leaves.</title>
        <authorList>
            <person name="van Westerhoven A.C."/>
            <person name="Mehrabi R."/>
            <person name="Talebi R."/>
            <person name="Steentjes M.B.F."/>
            <person name="Corcolon B."/>
            <person name="Chong P.A."/>
            <person name="Kema G.H.J."/>
            <person name="Seidl M.F."/>
        </authorList>
    </citation>
    <scope>NUCLEOTIDE SEQUENCE [LARGE SCALE GENOMIC DNA]</scope>
    <source>
        <strain evidence="2 3">P124</strain>
    </source>
</reference>
<dbReference type="PANTHER" id="PTHR24148:SF73">
    <property type="entry name" value="HET DOMAIN PROTEIN (AFU_ORTHOLOGUE AFUA_8G01020)"/>
    <property type="match status" value="1"/>
</dbReference>